<sequence>MRFALDIGTQNVVGVLLDEVKRDGGGGTRTFRPIAWAEAAHVHGAMRDGQVLDAVRAAETVRRVADALLASANVPHLPPVRLAAAGRALTTVRGYAREANGIRRRFTEEDASRLIWGALEHARREAPKGATLVGYEVVRFLLDDEEYPSLTGQSGFVAEGEVLATFLPRAVLDGLLATVERAGLEPHSITLEPLAALHAVVPPELRHLDLALVDMGAGTSDVAIVRGGKIVAYRMLPLAGDELTEALARELFAGIDEAERVKREAYGNVGTDEFLSFEDALGRVRNIRAAEVRELLRPTLSRIADALAELLAPEDVRPQGIFLVGGTSHIPDWPRMLADRLGLPEERIVRRDARGIRRLALSADDPAGPETVTPYAIGVAEEEAILRATGVWVNDRPTIVLGFRTPTVADALLAAGVGPRDAYGPPGAGISVRVNGELRTFPGELGEPPILERGGERVTPDTPIAAGDRISVRRGAPGRPRRLAVRDLLHAQDYVPLIVNGAFRLFPPLVFRRGERLSPEDALHDGDEVLVRPLTTVGDLLESLGAPEPWWEEHTAVVDGRSVRWVRRAVRVWEESPEGRRELPPHSALGRGMRLFLSPVPLVHPPLGELLVPGEGEVPTTLVYVQGRPVRLPRLRRVWRTPDGRTFTRETPVEPGVSLVRVEEPLPEPTVGTALSAALAELPRPPAGFRLRLEKNGLPAAPEDPVREGDRIDLRLERRERGDEGNRTP</sequence>
<accession>A0A660KV11</accession>
<dbReference type="SMART" id="SM00842">
    <property type="entry name" value="FtsA"/>
    <property type="match status" value="1"/>
</dbReference>
<organism evidence="3 4">
    <name type="scientific">Brockia lithotrophica</name>
    <dbReference type="NCBI Taxonomy" id="933949"/>
    <lineage>
        <taxon>Bacteria</taxon>
        <taxon>Bacillati</taxon>
        <taxon>Bacillota</taxon>
        <taxon>Bacilli</taxon>
        <taxon>Bacillales</taxon>
        <taxon>Bacillales Family X. Incertae Sedis</taxon>
        <taxon>Brockia</taxon>
    </lineage>
</organism>
<comment type="caution">
    <text evidence="3">The sequence shown here is derived from an EMBL/GenBank/DDBJ whole genome shotgun (WGS) entry which is preliminary data.</text>
</comment>
<dbReference type="InterPro" id="IPR050696">
    <property type="entry name" value="FtsA/MreB"/>
</dbReference>
<dbReference type="EMBL" id="RBIJ01000006">
    <property type="protein sequence ID" value="RKQ83604.1"/>
    <property type="molecule type" value="Genomic_DNA"/>
</dbReference>
<feature type="region of interest" description="Disordered" evidence="1">
    <location>
        <begin position="693"/>
        <end position="729"/>
    </location>
</feature>
<evidence type="ECO:0000259" key="2">
    <source>
        <dbReference type="SMART" id="SM00842"/>
    </source>
</evidence>
<dbReference type="PANTHER" id="PTHR32432">
    <property type="entry name" value="CELL DIVISION PROTEIN FTSA-RELATED"/>
    <property type="match status" value="1"/>
</dbReference>
<feature type="domain" description="SHS2" evidence="2">
    <location>
        <begin position="2"/>
        <end position="200"/>
    </location>
</feature>
<keyword evidence="3" id="KW-0132">Cell division</keyword>
<evidence type="ECO:0000313" key="3">
    <source>
        <dbReference type="EMBL" id="RKQ83604.1"/>
    </source>
</evidence>
<dbReference type="CDD" id="cd24004">
    <property type="entry name" value="ASKHA_NBD_PilM-like"/>
    <property type="match status" value="1"/>
</dbReference>
<keyword evidence="4" id="KW-1185">Reference proteome</keyword>
<feature type="compositionally biased region" description="Basic and acidic residues" evidence="1">
    <location>
        <begin position="704"/>
        <end position="729"/>
    </location>
</feature>
<gene>
    <name evidence="3" type="ORF">C7438_1634</name>
</gene>
<name>A0A660KV11_9BACL</name>
<dbReference type="Proteomes" id="UP000267019">
    <property type="component" value="Unassembled WGS sequence"/>
</dbReference>
<reference evidence="3 4" key="1">
    <citation type="submission" date="2018-10" db="EMBL/GenBank/DDBJ databases">
        <title>Genomic Encyclopedia of Type Strains, Phase IV (KMG-IV): sequencing the most valuable type-strain genomes for metagenomic binning, comparative biology and taxonomic classification.</title>
        <authorList>
            <person name="Goeker M."/>
        </authorList>
    </citation>
    <scope>NUCLEOTIDE SEQUENCE [LARGE SCALE GENOMIC DNA]</scope>
    <source>
        <strain evidence="3 4">DSM 22653</strain>
    </source>
</reference>
<dbReference type="RefSeq" id="WP_121444872.1">
    <property type="nucleotide sequence ID" value="NZ_RBIJ01000006.1"/>
</dbReference>
<proteinExistence type="predicted"/>
<keyword evidence="3" id="KW-0131">Cell cycle</keyword>
<dbReference type="InterPro" id="IPR043129">
    <property type="entry name" value="ATPase_NBD"/>
</dbReference>
<protein>
    <submittedName>
        <fullName evidence="3">Cell division ATPase FtsA</fullName>
    </submittedName>
</protein>
<dbReference type="AlphaFoldDB" id="A0A660KV11"/>
<dbReference type="Gene3D" id="3.30.420.40">
    <property type="match status" value="2"/>
</dbReference>
<dbReference type="OrthoDB" id="9768127at2"/>
<dbReference type="SUPFAM" id="SSF53067">
    <property type="entry name" value="Actin-like ATPase domain"/>
    <property type="match status" value="2"/>
</dbReference>
<dbReference type="Pfam" id="PF14450">
    <property type="entry name" value="FtsA"/>
    <property type="match status" value="1"/>
</dbReference>
<dbReference type="InterPro" id="IPR003494">
    <property type="entry name" value="SHS2_FtsA"/>
</dbReference>
<evidence type="ECO:0000256" key="1">
    <source>
        <dbReference type="SAM" id="MobiDB-lite"/>
    </source>
</evidence>
<dbReference type="PANTHER" id="PTHR32432:SF3">
    <property type="entry name" value="ETHANOLAMINE UTILIZATION PROTEIN EUTJ"/>
    <property type="match status" value="1"/>
</dbReference>
<dbReference type="GO" id="GO:0051301">
    <property type="term" value="P:cell division"/>
    <property type="evidence" value="ECO:0007669"/>
    <property type="project" value="UniProtKB-KW"/>
</dbReference>
<evidence type="ECO:0000313" key="4">
    <source>
        <dbReference type="Proteomes" id="UP000267019"/>
    </source>
</evidence>